<evidence type="ECO:0000256" key="11">
    <source>
        <dbReference type="ARBA" id="ARBA00023136"/>
    </source>
</evidence>
<sequence length="144" mass="15474">MAAFRVLSVIKLAPKPLCTGVLLHPASTKFRPHWTKTSKQLTTKSHASRHWVAERGVSIGLLGLGAAAFVSPGGAVDYALAATLVLHSYWGVQQLITDYVHTPGGTRFSSMLLQLMAAATFASLCSFNYNDVGICRAVAMLWSL</sequence>
<evidence type="ECO:0000256" key="5">
    <source>
        <dbReference type="ARBA" id="ARBA00022448"/>
    </source>
</evidence>
<dbReference type="Gene3D" id="1.20.1300.10">
    <property type="entry name" value="Fumarate reductase/succinate dehydrogenase, transmembrane subunit"/>
    <property type="match status" value="1"/>
</dbReference>
<evidence type="ECO:0000256" key="4">
    <source>
        <dbReference type="ARBA" id="ARBA00011758"/>
    </source>
</evidence>
<keyword evidence="14" id="KW-0408">Iron</keyword>
<name>A0A8C4Q935_EPTBU</name>
<comment type="pathway">
    <text evidence="2">Carbohydrate metabolism; tricarboxylic acid cycle.</text>
</comment>
<keyword evidence="6" id="KW-0812">Transmembrane</keyword>
<feature type="binding site" evidence="13">
    <location>
        <position position="99"/>
    </location>
    <ligand>
        <name>a ubiquinone</name>
        <dbReference type="ChEBI" id="CHEBI:16389"/>
        <note>ligand shared with IP/SDHB</note>
    </ligand>
</feature>
<comment type="subcellular location">
    <subcellularLocation>
        <location evidence="1 15">Mitochondrion inner membrane</location>
        <topology evidence="1 15">Multi-pass membrane protein</topology>
    </subcellularLocation>
</comment>
<accession>A0A8C4Q935</accession>
<dbReference type="SUPFAM" id="SSF81343">
    <property type="entry name" value="Fumarate reductase respiratory complex transmembrane subunits"/>
    <property type="match status" value="1"/>
</dbReference>
<feature type="binding site" description="axial binding residue" evidence="14">
    <location>
        <position position="87"/>
    </location>
    <ligand>
        <name>heme b</name>
        <dbReference type="ChEBI" id="CHEBI:60344"/>
        <note>ligand shared with SDHC</note>
    </ligand>
    <ligandPart>
        <name>Fe</name>
        <dbReference type="ChEBI" id="CHEBI:18248"/>
    </ligandPart>
</feature>
<keyword evidence="15" id="KW-0249">Electron transport</keyword>
<proteinExistence type="inferred from homology"/>
<evidence type="ECO:0000256" key="3">
    <source>
        <dbReference type="ARBA" id="ARBA00007294"/>
    </source>
</evidence>
<evidence type="ECO:0000256" key="7">
    <source>
        <dbReference type="ARBA" id="ARBA00022792"/>
    </source>
</evidence>
<reference evidence="16" key="1">
    <citation type="submission" date="2025-08" db="UniProtKB">
        <authorList>
            <consortium name="Ensembl"/>
        </authorList>
    </citation>
    <scope>IDENTIFICATION</scope>
</reference>
<dbReference type="GeneTree" id="ENSGT00390000010003"/>
<keyword evidence="17" id="KW-1185">Reference proteome</keyword>
<keyword evidence="5 15" id="KW-0813">Transport</keyword>
<dbReference type="PANTHER" id="PTHR13337:SF2">
    <property type="entry name" value="SUCCINATE DEHYDROGENASE [UBIQUINONE] CYTOCHROME B SMALL SUBUNIT, MITOCHONDRIAL"/>
    <property type="match status" value="1"/>
</dbReference>
<evidence type="ECO:0000256" key="2">
    <source>
        <dbReference type="ARBA" id="ARBA00005163"/>
    </source>
</evidence>
<evidence type="ECO:0000256" key="10">
    <source>
        <dbReference type="ARBA" id="ARBA00023128"/>
    </source>
</evidence>
<evidence type="ECO:0000313" key="17">
    <source>
        <dbReference type="Proteomes" id="UP000694388"/>
    </source>
</evidence>
<dbReference type="GO" id="GO:0006099">
    <property type="term" value="P:tricarboxylic acid cycle"/>
    <property type="evidence" value="ECO:0007669"/>
    <property type="project" value="UniProtKB-KW"/>
</dbReference>
<dbReference type="InterPro" id="IPR007992">
    <property type="entry name" value="CybS"/>
</dbReference>
<keyword evidence="11 15" id="KW-0472">Membrane</keyword>
<evidence type="ECO:0000256" key="8">
    <source>
        <dbReference type="ARBA" id="ARBA00022946"/>
    </source>
</evidence>
<evidence type="ECO:0000256" key="1">
    <source>
        <dbReference type="ARBA" id="ARBA00004448"/>
    </source>
</evidence>
<comment type="subunit">
    <text evidence="4">Component of complex II composed of four subunits: the flavoprotein (FP) SDHA, iron-sulfur protein (IP) SDHB, and a cytochrome b560 composed of SDHC and SDHD.</text>
</comment>
<dbReference type="GO" id="GO:0006121">
    <property type="term" value="P:mitochondrial electron transport, succinate to ubiquinone"/>
    <property type="evidence" value="ECO:0007669"/>
    <property type="project" value="TreeGrafter"/>
</dbReference>
<evidence type="ECO:0000256" key="6">
    <source>
        <dbReference type="ARBA" id="ARBA00022692"/>
    </source>
</evidence>
<dbReference type="PANTHER" id="PTHR13337">
    <property type="entry name" value="SUCCINATE DEHYDROGENASE"/>
    <property type="match status" value="1"/>
</dbReference>
<evidence type="ECO:0000256" key="15">
    <source>
        <dbReference type="RuleBase" id="RU364031"/>
    </source>
</evidence>
<dbReference type="GO" id="GO:0020037">
    <property type="term" value="F:heme binding"/>
    <property type="evidence" value="ECO:0007669"/>
    <property type="project" value="TreeGrafter"/>
</dbReference>
<keyword evidence="8 15" id="KW-0809">Transit peptide</keyword>
<dbReference type="Ensembl" id="ENSEBUT00000012485.1">
    <property type="protein sequence ID" value="ENSEBUP00000011908.1"/>
    <property type="gene ID" value="ENSEBUG00000007618.1"/>
</dbReference>
<dbReference type="Pfam" id="PF05328">
    <property type="entry name" value="CybS"/>
    <property type="match status" value="1"/>
</dbReference>
<keyword evidence="14 15" id="KW-0479">Metal-binding</keyword>
<evidence type="ECO:0000256" key="14">
    <source>
        <dbReference type="PIRSR" id="PIRSR607992-2"/>
    </source>
</evidence>
<evidence type="ECO:0000313" key="16">
    <source>
        <dbReference type="Ensembl" id="ENSEBUP00000011908.1"/>
    </source>
</evidence>
<evidence type="ECO:0000256" key="9">
    <source>
        <dbReference type="ARBA" id="ARBA00022989"/>
    </source>
</evidence>
<keyword evidence="15" id="KW-0816">Tricarboxylic acid cycle</keyword>
<keyword evidence="7 15" id="KW-0999">Mitochondrion inner membrane</keyword>
<keyword evidence="15" id="KW-0349">Heme</keyword>
<protein>
    <recommendedName>
        <fullName evidence="15">Succinate dehydrogenase [ubiquinone] cytochrome b small subunit</fullName>
    </recommendedName>
</protein>
<keyword evidence="10 15" id="KW-0496">Mitochondrion</keyword>
<dbReference type="GO" id="GO:0046872">
    <property type="term" value="F:metal ion binding"/>
    <property type="evidence" value="ECO:0007669"/>
    <property type="project" value="UniProtKB-KW"/>
</dbReference>
<organism evidence="16 17">
    <name type="scientific">Eptatretus burgeri</name>
    <name type="common">Inshore hagfish</name>
    <dbReference type="NCBI Taxonomy" id="7764"/>
    <lineage>
        <taxon>Eukaryota</taxon>
        <taxon>Metazoa</taxon>
        <taxon>Chordata</taxon>
        <taxon>Craniata</taxon>
        <taxon>Vertebrata</taxon>
        <taxon>Cyclostomata</taxon>
        <taxon>Myxini</taxon>
        <taxon>Myxiniformes</taxon>
        <taxon>Myxinidae</taxon>
        <taxon>Eptatretinae</taxon>
        <taxon>Eptatretus</taxon>
    </lineage>
</organism>
<comment type="similarity">
    <text evidence="3 15">Belongs to the CybS family.</text>
</comment>
<reference evidence="16" key="2">
    <citation type="submission" date="2025-09" db="UniProtKB">
        <authorList>
            <consortium name="Ensembl"/>
        </authorList>
    </citation>
    <scope>IDENTIFICATION</scope>
</reference>
<evidence type="ECO:0000256" key="13">
    <source>
        <dbReference type="PIRSR" id="PIRSR607992-1"/>
    </source>
</evidence>
<comment type="function">
    <text evidence="12">Membrane-anchoring subunit of succinate dehydrogenase (SDH) that is involved in complex II of the mitochondrial electron transport chain and is responsible for transferring electrons from succinate to ubiquinone (coenzyme Q). SDH also oxidizes malate to the non-canonical enol form of oxaloacetate, enol-oxaloacetate. Enol-oxaloacetate, which is a potent inhibitor of the succinate dehydrogenase activity, is further isomerized into keto-oxaloacetate.</text>
</comment>
<dbReference type="GO" id="GO:0048039">
    <property type="term" value="F:ubiquinone binding"/>
    <property type="evidence" value="ECO:0007669"/>
    <property type="project" value="TreeGrafter"/>
</dbReference>
<evidence type="ECO:0000256" key="12">
    <source>
        <dbReference type="ARBA" id="ARBA00045847"/>
    </source>
</evidence>
<keyword evidence="9" id="KW-1133">Transmembrane helix</keyword>
<dbReference type="InterPro" id="IPR034804">
    <property type="entry name" value="SQR/QFR_C/D"/>
</dbReference>
<dbReference type="Proteomes" id="UP000694388">
    <property type="component" value="Unplaced"/>
</dbReference>
<dbReference type="GO" id="GO:0005743">
    <property type="term" value="C:mitochondrial inner membrane"/>
    <property type="evidence" value="ECO:0007669"/>
    <property type="project" value="UniProtKB-SubCell"/>
</dbReference>
<dbReference type="OMA" id="AGCFICP"/>
<dbReference type="AlphaFoldDB" id="A0A8C4Q935"/>